<dbReference type="InterPro" id="IPR033121">
    <property type="entry name" value="PEPTIDASE_A1"/>
</dbReference>
<sequence length="1319" mass="145855">MAYPEPTSPGGMSSRRLTNRNTNRYSVTALFSMAAEQDVEVEDELARAQKRLRDLKGKISAQSKKNFVLERDVRYLDSRIALLIQNRMAADEQREVERTLEDVDPTEGHYPDDRKLQQYSNLFFLLQSEPRHIAALCRLVSLSEIDTLLQTVMFTLYGNQYESREEHLLLTMFQSVLSAQFETATDFGSLLRANTPVSRMMTTYTRRGPGQTYLKSVLAERINSLIEHKDLNLEINPVKVYEQLVNQIEEETGQLPPNLPRGVPPEVAAENPDVQAFIAPRLTMLMEIANSFLLTIIDSMESVPYGIRWICKQIRSLTRRKYPDATDYAICSLIGGFFFLRFINPAIVTPQAYMLVDGVPAKHPRRTLTLIAKMLQNLANKPSYAKEAYMITLNPFVENNKARINQFLNNLCEVGDFYDTLEMDQYMALSKKDLVIHISLNELYNTHSLILQHIETLSPNDKQHLRILTDELGAAPAQVPRKENRSIELNLYSRWETPVQDIQSALMDSVSSSDMLYMETKSIFVQLIRSIPHAAEKRPYNLAAIAERAATTKDPTLVRKGIKVKEMLRELEELKIIEHSDGFKLMQDEVAAELVHLGNLREKVVLETKSLDAVYKTICDHNNYLRSQLEQYKAYLQNVRMNASKDKGSTTGVGVVSVGGKEKKPTKAVVLGPYRFTHAQLEKEGIIVESNVPDNRRPNIYFNITSPTPGTFIIALHYKGREKAILEMDLKIDDLLEKQKDNKHLLDLEYVQLNVPKVLGLLKKVFAKRGSHAQFFLSFPSPGDLHVMVAFVVFILSFLYTATLARRLATPLPSVSLPLQLLPRAIQPVNNVSTYSGITPLSPSSGIYYAVAEIGGLYFRLALDTGSSDLCYPLQRQSPTFKSVNNNQTLFSAAYADKTAVRGFVATETVRLAPNITVQSQALAIATDCNLTLSDQVSGILGLGFPRLSGISVSNSTPFFPTLAQQGVLEYPLFGLSLAGSENGSLSLGAIDSHIVTNVSRIGWNPVVEFSPLGTESNTSSYLHWAIPMGQFAINTTRLTPIPTYPKNTGNTSLALFDVGASGIFGPYQDVSRIFASIDGSRLVNEGLWAVPCDTTVPLIFTFGSQEYRMDPTDYLIGPASGNPEICLSWPMAARPSGDGIDWQFGTPFMRTVYSIFSYGINTKESPHIGLYPLKNPNEHLTAANVSAYLSSMSLAVPTTLPNSLIPTPSISTPGYGFNASVAAPTGGVVSSALATSTYSAIFGERKSAIVTSLPMVSLVPTLSPVITTDAHGSVTTSTSTVRPSFILGLPNQSGARDLHATAVSHIVSILLLAGLLAL</sequence>
<dbReference type="CDD" id="cd05132">
    <property type="entry name" value="RasGAP_GAPA"/>
    <property type="match status" value="1"/>
</dbReference>
<dbReference type="PANTHER" id="PTHR14149">
    <property type="entry name" value="RAS GTPASE-ACTIVATING PROTEIN WITH IQ MOTIF"/>
    <property type="match status" value="1"/>
</dbReference>
<keyword evidence="5" id="KW-1185">Reference proteome</keyword>
<dbReference type="Pfam" id="PF00026">
    <property type="entry name" value="Asp"/>
    <property type="match status" value="1"/>
</dbReference>
<evidence type="ECO:0000313" key="4">
    <source>
        <dbReference type="EMBL" id="KAF7312300.1"/>
    </source>
</evidence>
<dbReference type="Gene3D" id="1.10.506.10">
    <property type="entry name" value="GTPase Activation - p120gap, domain 1"/>
    <property type="match status" value="1"/>
</dbReference>
<dbReference type="RefSeq" id="XP_037224408.1">
    <property type="nucleotide sequence ID" value="XM_037359313.1"/>
</dbReference>
<evidence type="ECO:0000313" key="5">
    <source>
        <dbReference type="Proteomes" id="UP000636479"/>
    </source>
</evidence>
<evidence type="ECO:0008006" key="6">
    <source>
        <dbReference type="Google" id="ProtNLM"/>
    </source>
</evidence>
<feature type="domain" description="Peptidase A1" evidence="3">
    <location>
        <begin position="848"/>
        <end position="1172"/>
    </location>
</feature>
<evidence type="ECO:0000259" key="2">
    <source>
        <dbReference type="PROSITE" id="PS50018"/>
    </source>
</evidence>
<name>A0A8H6T7F4_9AGAR</name>
<dbReference type="CDD" id="cd05471">
    <property type="entry name" value="pepsin_like"/>
    <property type="match status" value="1"/>
</dbReference>
<dbReference type="GO" id="GO:0046580">
    <property type="term" value="P:negative regulation of Ras protein signal transduction"/>
    <property type="evidence" value="ECO:0007669"/>
    <property type="project" value="TreeGrafter"/>
</dbReference>
<dbReference type="SUPFAM" id="SSF143885">
    <property type="entry name" value="RGC domain-like"/>
    <property type="match status" value="1"/>
</dbReference>
<dbReference type="Pfam" id="PF03836">
    <property type="entry name" value="RasGAP_C"/>
    <property type="match status" value="1"/>
</dbReference>
<dbReference type="EMBL" id="JACAZF010000002">
    <property type="protein sequence ID" value="KAF7312300.1"/>
    <property type="molecule type" value="Genomic_DNA"/>
</dbReference>
<dbReference type="InterPro" id="IPR008936">
    <property type="entry name" value="Rho_GTPase_activation_prot"/>
</dbReference>
<feature type="domain" description="Ras-GAP" evidence="2">
    <location>
        <begin position="164"/>
        <end position="380"/>
    </location>
</feature>
<dbReference type="PROSITE" id="PS51767">
    <property type="entry name" value="PEPTIDASE_A1"/>
    <property type="match status" value="1"/>
</dbReference>
<protein>
    <recommendedName>
        <fullName evidence="6">Ras-GAP domain-containing protein</fullName>
    </recommendedName>
</protein>
<dbReference type="SUPFAM" id="SSF48350">
    <property type="entry name" value="GTPase activation domain, GAP"/>
    <property type="match status" value="1"/>
</dbReference>
<dbReference type="PANTHER" id="PTHR14149:SF17">
    <property type="entry name" value="GTPASE-ACTIVATING PROTEIN"/>
    <property type="match status" value="1"/>
</dbReference>
<dbReference type="InterPro" id="IPR000593">
    <property type="entry name" value="RasGAP_C"/>
</dbReference>
<dbReference type="GO" id="GO:0005938">
    <property type="term" value="C:cell cortex"/>
    <property type="evidence" value="ECO:0007669"/>
    <property type="project" value="TreeGrafter"/>
</dbReference>
<proteinExistence type="predicted"/>
<accession>A0A8H6T7F4</accession>
<dbReference type="Pfam" id="PF00616">
    <property type="entry name" value="RasGAP"/>
    <property type="match status" value="1"/>
</dbReference>
<dbReference type="OrthoDB" id="775356at2759"/>
<keyword evidence="1" id="KW-0175">Coiled coil</keyword>
<dbReference type="GO" id="GO:0005096">
    <property type="term" value="F:GTPase activator activity"/>
    <property type="evidence" value="ECO:0007669"/>
    <property type="project" value="TreeGrafter"/>
</dbReference>
<dbReference type="InterPro" id="IPR021109">
    <property type="entry name" value="Peptidase_aspartic_dom_sf"/>
</dbReference>
<evidence type="ECO:0000259" key="3">
    <source>
        <dbReference type="PROSITE" id="PS51767"/>
    </source>
</evidence>
<dbReference type="Gene3D" id="2.40.70.10">
    <property type="entry name" value="Acid Proteases"/>
    <property type="match status" value="2"/>
</dbReference>
<dbReference type="InterPro" id="IPR001936">
    <property type="entry name" value="RasGAP_dom"/>
</dbReference>
<dbReference type="InterPro" id="IPR034164">
    <property type="entry name" value="Pepsin-like_dom"/>
</dbReference>
<feature type="coiled-coil region" evidence="1">
    <location>
        <begin position="38"/>
        <end position="65"/>
    </location>
</feature>
<dbReference type="SUPFAM" id="SSF50630">
    <property type="entry name" value="Acid proteases"/>
    <property type="match status" value="1"/>
</dbReference>
<dbReference type="PROSITE" id="PS00509">
    <property type="entry name" value="RAS_GTPASE_ACTIV_1"/>
    <property type="match status" value="1"/>
</dbReference>
<reference evidence="4" key="1">
    <citation type="submission" date="2020-05" db="EMBL/GenBank/DDBJ databases">
        <title>Mycena genomes resolve the evolution of fungal bioluminescence.</title>
        <authorList>
            <person name="Tsai I.J."/>
        </authorList>
    </citation>
    <scope>NUCLEOTIDE SEQUENCE</scope>
    <source>
        <strain evidence="4">171206Taipei</strain>
    </source>
</reference>
<dbReference type="Proteomes" id="UP000636479">
    <property type="component" value="Unassembled WGS sequence"/>
</dbReference>
<dbReference type="GeneID" id="59341829"/>
<evidence type="ECO:0000256" key="1">
    <source>
        <dbReference type="SAM" id="Coils"/>
    </source>
</evidence>
<gene>
    <name evidence="4" type="ORF">MIND_00243000</name>
</gene>
<dbReference type="InterPro" id="IPR023152">
    <property type="entry name" value="RasGAP_CS"/>
</dbReference>
<organism evidence="4 5">
    <name type="scientific">Mycena indigotica</name>
    <dbReference type="NCBI Taxonomy" id="2126181"/>
    <lineage>
        <taxon>Eukaryota</taxon>
        <taxon>Fungi</taxon>
        <taxon>Dikarya</taxon>
        <taxon>Basidiomycota</taxon>
        <taxon>Agaricomycotina</taxon>
        <taxon>Agaricomycetes</taxon>
        <taxon>Agaricomycetidae</taxon>
        <taxon>Agaricales</taxon>
        <taxon>Marasmiineae</taxon>
        <taxon>Mycenaceae</taxon>
        <taxon>Mycena</taxon>
    </lineage>
</organism>
<dbReference type="SMART" id="SM00323">
    <property type="entry name" value="RasGAP"/>
    <property type="match status" value="1"/>
</dbReference>
<dbReference type="PROSITE" id="PS50018">
    <property type="entry name" value="RAS_GTPASE_ACTIV_2"/>
    <property type="match status" value="1"/>
</dbReference>
<comment type="caution">
    <text evidence="4">The sequence shown here is derived from an EMBL/GenBank/DDBJ whole genome shotgun (WGS) entry which is preliminary data.</text>
</comment>